<keyword evidence="3" id="KW-1185">Reference proteome</keyword>
<evidence type="ECO:0000313" key="2">
    <source>
        <dbReference type="EMBL" id="KPM49337.1"/>
    </source>
</evidence>
<evidence type="ECO:0000256" key="1">
    <source>
        <dbReference type="ARBA" id="ARBA00022679"/>
    </source>
</evidence>
<keyword evidence="1" id="KW-0808">Transferase</keyword>
<dbReference type="STRING" id="1605367.AFM12_01565"/>
<dbReference type="OrthoDB" id="9768685at2"/>
<name>A0A0P7C4S1_9BACT</name>
<dbReference type="Pfam" id="PF13692">
    <property type="entry name" value="Glyco_trans_1_4"/>
    <property type="match status" value="1"/>
</dbReference>
<organism evidence="2 3">
    <name type="scientific">Jiulongibacter sediminis</name>
    <dbReference type="NCBI Taxonomy" id="1605367"/>
    <lineage>
        <taxon>Bacteria</taxon>
        <taxon>Pseudomonadati</taxon>
        <taxon>Bacteroidota</taxon>
        <taxon>Cytophagia</taxon>
        <taxon>Cytophagales</taxon>
        <taxon>Leadbetterellaceae</taxon>
        <taxon>Jiulongibacter</taxon>
    </lineage>
</organism>
<protein>
    <submittedName>
        <fullName evidence="2">Uncharacterized protein</fullName>
    </submittedName>
</protein>
<reference evidence="2 3" key="1">
    <citation type="submission" date="2015-07" db="EMBL/GenBank/DDBJ databases">
        <title>The draft genome sequence of Leadbetterella sp. JN14-9.</title>
        <authorList>
            <person name="Liu Y."/>
            <person name="Du J."/>
            <person name="Shao Z."/>
        </authorList>
    </citation>
    <scope>NUCLEOTIDE SEQUENCE [LARGE SCALE GENOMIC DNA]</scope>
    <source>
        <strain evidence="2 3">JN14-9</strain>
    </source>
</reference>
<gene>
    <name evidence="2" type="ORF">AFM12_01565</name>
</gene>
<evidence type="ECO:0000313" key="3">
    <source>
        <dbReference type="Proteomes" id="UP000050454"/>
    </source>
</evidence>
<dbReference type="EMBL" id="LGTQ01000005">
    <property type="protein sequence ID" value="KPM49337.1"/>
    <property type="molecule type" value="Genomic_DNA"/>
</dbReference>
<dbReference type="Proteomes" id="UP000050454">
    <property type="component" value="Unassembled WGS sequence"/>
</dbReference>
<accession>A0A0P7C4S1</accession>
<sequence length="406" mass="46627">MKVLMINTYDDYGGAAIACKRTMEALNEITSIEVKLLCLIKKSDNERVKSVGGNFSLYLEKADFLLYEKSKQSRFAFSTAKFGTDISRHSWVLEADVLHLHWINLGFLSIKNIGKILELDKPVFWTFHDMWPFTGGCHQSNLCHEYQNKCGNCSAFLRKPNPTDLSHKILQEKKKWDTSKLHIIGISEWMNVRISKSALFKKSKFCTVPNPINSTIFKRKDKSSLRKKWGLEEEKTYLLFTAAYIDNYFKGFDLFLEIIEKLKFYDEDIVVLFAGEFRSYDLANFPMSYIHFGKVTDENKMAEIYNLADLFLSTSPNESFSYTALEAAFCGNFVIGFDTGEIGSIIAKTGYGALVNSIDDFLTAIKLYLEKKKAFIEPNLNKLSFYSYETVAKELYSLYHSKLALL</sequence>
<dbReference type="PANTHER" id="PTHR46401:SF2">
    <property type="entry name" value="GLYCOSYLTRANSFERASE WBBK-RELATED"/>
    <property type="match status" value="1"/>
</dbReference>
<dbReference type="Gene3D" id="3.40.50.2000">
    <property type="entry name" value="Glycogen Phosphorylase B"/>
    <property type="match status" value="2"/>
</dbReference>
<proteinExistence type="predicted"/>
<comment type="caution">
    <text evidence="2">The sequence shown here is derived from an EMBL/GenBank/DDBJ whole genome shotgun (WGS) entry which is preliminary data.</text>
</comment>
<dbReference type="PANTHER" id="PTHR46401">
    <property type="entry name" value="GLYCOSYLTRANSFERASE WBBK-RELATED"/>
    <property type="match status" value="1"/>
</dbReference>
<dbReference type="GO" id="GO:0016757">
    <property type="term" value="F:glycosyltransferase activity"/>
    <property type="evidence" value="ECO:0007669"/>
    <property type="project" value="InterPro"/>
</dbReference>
<dbReference type="AlphaFoldDB" id="A0A0P7C4S1"/>
<dbReference type="SUPFAM" id="SSF53756">
    <property type="entry name" value="UDP-Glycosyltransferase/glycogen phosphorylase"/>
    <property type="match status" value="1"/>
</dbReference>
<dbReference type="RefSeq" id="WP_055143513.1">
    <property type="nucleotide sequence ID" value="NZ_JXSZ01000005.1"/>
</dbReference>